<name>A0A0F8XZY4_9ZZZZ</name>
<protein>
    <submittedName>
        <fullName evidence="1">Uncharacterized protein</fullName>
    </submittedName>
</protein>
<sequence length="55" mass="6405">ILKVENLIGKISNLVVTKDGTEVVRRRFDWTTTTLFQKGTKSRNMRWDKNILQVG</sequence>
<evidence type="ECO:0000313" key="1">
    <source>
        <dbReference type="EMBL" id="KKK47539.1"/>
    </source>
</evidence>
<organism evidence="1">
    <name type="scientific">marine sediment metagenome</name>
    <dbReference type="NCBI Taxonomy" id="412755"/>
    <lineage>
        <taxon>unclassified sequences</taxon>
        <taxon>metagenomes</taxon>
        <taxon>ecological metagenomes</taxon>
    </lineage>
</organism>
<gene>
    <name evidence="1" type="ORF">LCGC14_3154150</name>
</gene>
<dbReference type="AlphaFoldDB" id="A0A0F8XZY4"/>
<feature type="non-terminal residue" evidence="1">
    <location>
        <position position="1"/>
    </location>
</feature>
<proteinExistence type="predicted"/>
<comment type="caution">
    <text evidence="1">The sequence shown here is derived from an EMBL/GenBank/DDBJ whole genome shotgun (WGS) entry which is preliminary data.</text>
</comment>
<dbReference type="EMBL" id="LAZR01069529">
    <property type="protein sequence ID" value="KKK47539.1"/>
    <property type="molecule type" value="Genomic_DNA"/>
</dbReference>
<reference evidence="1" key="1">
    <citation type="journal article" date="2015" name="Nature">
        <title>Complex archaea that bridge the gap between prokaryotes and eukaryotes.</title>
        <authorList>
            <person name="Spang A."/>
            <person name="Saw J.H."/>
            <person name="Jorgensen S.L."/>
            <person name="Zaremba-Niedzwiedzka K."/>
            <person name="Martijn J."/>
            <person name="Lind A.E."/>
            <person name="van Eijk R."/>
            <person name="Schleper C."/>
            <person name="Guy L."/>
            <person name="Ettema T.J."/>
        </authorList>
    </citation>
    <scope>NUCLEOTIDE SEQUENCE</scope>
</reference>
<accession>A0A0F8XZY4</accession>